<protein>
    <submittedName>
        <fullName evidence="1">Uncharacterized protein</fullName>
    </submittedName>
</protein>
<reference evidence="1 2" key="1">
    <citation type="journal article" date="2012" name="PLoS Pathog.">
        <title>Diverse lifestyles and strategies of plant pathogenesis encoded in the genomes of eighteen Dothideomycetes fungi.</title>
        <authorList>
            <person name="Ohm R.A."/>
            <person name="Feau N."/>
            <person name="Henrissat B."/>
            <person name="Schoch C.L."/>
            <person name="Horwitz B.A."/>
            <person name="Barry K.W."/>
            <person name="Condon B.J."/>
            <person name="Copeland A.C."/>
            <person name="Dhillon B."/>
            <person name="Glaser F."/>
            <person name="Hesse C.N."/>
            <person name="Kosti I."/>
            <person name="LaButti K."/>
            <person name="Lindquist E.A."/>
            <person name="Lucas S."/>
            <person name="Salamov A.A."/>
            <person name="Bradshaw R.E."/>
            <person name="Ciuffetti L."/>
            <person name="Hamelin R.C."/>
            <person name="Kema G.H.J."/>
            <person name="Lawrence C."/>
            <person name="Scott J.A."/>
            <person name="Spatafora J.W."/>
            <person name="Turgeon B.G."/>
            <person name="de Wit P.J.G.M."/>
            <person name="Zhong S."/>
            <person name="Goodwin S.B."/>
            <person name="Grigoriev I.V."/>
        </authorList>
    </citation>
    <scope>NUCLEOTIDE SEQUENCE [LARGE SCALE GENOMIC DNA]</scope>
    <source>
        <strain evidence="1 2">UAMH 10762</strain>
    </source>
</reference>
<gene>
    <name evidence="1" type="ORF">BAUCODRAFT_272868</name>
</gene>
<dbReference type="AlphaFoldDB" id="M2N261"/>
<dbReference type="EMBL" id="KB445561">
    <property type="protein sequence ID" value="EMC93069.1"/>
    <property type="molecule type" value="Genomic_DNA"/>
</dbReference>
<dbReference type="Proteomes" id="UP000011761">
    <property type="component" value="Unassembled WGS sequence"/>
</dbReference>
<sequence>MSLRREHASIEHMLLQQHFGDLTEAQHCGTLRALTHRVPPSFVTPSPHVLRVDVVAMPCFHLANAATLRRSYGPFTMQELPTLSGEAT</sequence>
<keyword evidence="2" id="KW-1185">Reference proteome</keyword>
<dbReference type="GeneID" id="19110546"/>
<accession>M2N261</accession>
<name>M2N261_BAUPA</name>
<dbReference type="RefSeq" id="XP_007680268.1">
    <property type="nucleotide sequence ID" value="XM_007682078.1"/>
</dbReference>
<proteinExistence type="predicted"/>
<dbReference type="KEGG" id="bcom:BAUCODRAFT_272868"/>
<evidence type="ECO:0000313" key="1">
    <source>
        <dbReference type="EMBL" id="EMC93069.1"/>
    </source>
</evidence>
<evidence type="ECO:0000313" key="2">
    <source>
        <dbReference type="Proteomes" id="UP000011761"/>
    </source>
</evidence>
<organism evidence="1 2">
    <name type="scientific">Baudoinia panamericana (strain UAMH 10762)</name>
    <name type="common">Angels' share fungus</name>
    <name type="synonym">Baudoinia compniacensis (strain UAMH 10762)</name>
    <dbReference type="NCBI Taxonomy" id="717646"/>
    <lineage>
        <taxon>Eukaryota</taxon>
        <taxon>Fungi</taxon>
        <taxon>Dikarya</taxon>
        <taxon>Ascomycota</taxon>
        <taxon>Pezizomycotina</taxon>
        <taxon>Dothideomycetes</taxon>
        <taxon>Dothideomycetidae</taxon>
        <taxon>Mycosphaerellales</taxon>
        <taxon>Teratosphaeriaceae</taxon>
        <taxon>Baudoinia</taxon>
    </lineage>
</organism>
<dbReference type="HOGENOM" id="CLU_2468688_0_0_1"/>